<dbReference type="Proteomes" id="UP000801864">
    <property type="component" value="Unassembled WGS sequence"/>
</dbReference>
<evidence type="ECO:0000313" key="2">
    <source>
        <dbReference type="EMBL" id="KAF3076209.1"/>
    </source>
</evidence>
<reference evidence="2 3" key="1">
    <citation type="submission" date="2018-06" db="EMBL/GenBank/DDBJ databases">
        <title>Genome analysis of cellulolytic fungus Trichoderma lentiforme CFAM-422.</title>
        <authorList>
            <person name="Steindorff A.S."/>
            <person name="Formighieri E.F."/>
            <person name="Midorikawa G.E.O."/>
            <person name="Tamietti M.S."/>
            <person name="Ramos E.Z."/>
            <person name="Silva A.S."/>
            <person name="Bon E.P.S."/>
            <person name="Mendes T.D."/>
            <person name="Damaso M.C.T."/>
            <person name="Favaro L.C.L."/>
        </authorList>
    </citation>
    <scope>NUCLEOTIDE SEQUENCE [LARGE SCALE GENOMIC DNA]</scope>
    <source>
        <strain evidence="2 3">CFAM-422</strain>
    </source>
</reference>
<gene>
    <name evidence="2" type="ORF">CFAM422_001332</name>
</gene>
<dbReference type="EMBL" id="QLNT01000002">
    <property type="protein sequence ID" value="KAF3076209.1"/>
    <property type="molecule type" value="Genomic_DNA"/>
</dbReference>
<proteinExistence type="predicted"/>
<sequence>MLRVRGVVAKGGQKVEGTRFCPEADERLVTKVFWLERLVTPPLTALKAQQQVPVSVQHSARSSAKAAQGAPQRSPKGGAGWAVGELFSARIGLGAGSGRCLIRRPPPTGQHEAACTA</sequence>
<protein>
    <submittedName>
        <fullName evidence="2">Uncharacterized protein</fullName>
    </submittedName>
</protein>
<name>A0A9P4XPL5_9HYPO</name>
<keyword evidence="3" id="KW-1185">Reference proteome</keyword>
<dbReference type="AlphaFoldDB" id="A0A9P4XPL5"/>
<organism evidence="2 3">
    <name type="scientific">Trichoderma lentiforme</name>
    <dbReference type="NCBI Taxonomy" id="1567552"/>
    <lineage>
        <taxon>Eukaryota</taxon>
        <taxon>Fungi</taxon>
        <taxon>Dikarya</taxon>
        <taxon>Ascomycota</taxon>
        <taxon>Pezizomycotina</taxon>
        <taxon>Sordariomycetes</taxon>
        <taxon>Hypocreomycetidae</taxon>
        <taxon>Hypocreales</taxon>
        <taxon>Hypocreaceae</taxon>
        <taxon>Trichoderma</taxon>
    </lineage>
</organism>
<feature type="region of interest" description="Disordered" evidence="1">
    <location>
        <begin position="52"/>
        <end position="79"/>
    </location>
</feature>
<feature type="compositionally biased region" description="Polar residues" evidence="1">
    <location>
        <begin position="52"/>
        <end position="62"/>
    </location>
</feature>
<evidence type="ECO:0000256" key="1">
    <source>
        <dbReference type="SAM" id="MobiDB-lite"/>
    </source>
</evidence>
<evidence type="ECO:0000313" key="3">
    <source>
        <dbReference type="Proteomes" id="UP000801864"/>
    </source>
</evidence>
<accession>A0A9P4XPL5</accession>
<comment type="caution">
    <text evidence="2">The sequence shown here is derived from an EMBL/GenBank/DDBJ whole genome shotgun (WGS) entry which is preliminary data.</text>
</comment>